<dbReference type="Gene3D" id="3.30.300.30">
    <property type="match status" value="1"/>
</dbReference>
<dbReference type="InterPro" id="IPR000873">
    <property type="entry name" value="AMP-dep_synth/lig_dom"/>
</dbReference>
<dbReference type="InterPro" id="IPR045851">
    <property type="entry name" value="AMP-bd_C_sf"/>
</dbReference>
<dbReference type="InterPro" id="IPR001242">
    <property type="entry name" value="Condensation_dom"/>
</dbReference>
<dbReference type="RefSeq" id="WP_269896267.1">
    <property type="nucleotide sequence ID" value="NZ_JAPZPY010000013.1"/>
</dbReference>
<dbReference type="PROSITE" id="PS00455">
    <property type="entry name" value="AMP_BINDING"/>
    <property type="match status" value="1"/>
</dbReference>
<dbReference type="Pfam" id="PF00501">
    <property type="entry name" value="AMP-binding"/>
    <property type="match status" value="1"/>
</dbReference>
<keyword evidence="2" id="KW-0596">Phosphopantetheine</keyword>
<dbReference type="InterPro" id="IPR009081">
    <property type="entry name" value="PP-bd_ACP"/>
</dbReference>
<dbReference type="PANTHER" id="PTHR45527">
    <property type="entry name" value="NONRIBOSOMAL PEPTIDE SYNTHETASE"/>
    <property type="match status" value="1"/>
</dbReference>
<dbReference type="Pfam" id="PF00668">
    <property type="entry name" value="Condensation"/>
    <property type="match status" value="3"/>
</dbReference>
<comment type="caution">
    <text evidence="7">The sequence shown here is derived from an EMBL/GenBank/DDBJ whole genome shotgun (WGS) entry which is preliminary data.</text>
</comment>
<protein>
    <submittedName>
        <fullName evidence="7">Amino acid adenylation domain-containing protein</fullName>
    </submittedName>
</protein>
<dbReference type="InterPro" id="IPR006162">
    <property type="entry name" value="Ppantetheine_attach_site"/>
</dbReference>
<evidence type="ECO:0000256" key="4">
    <source>
        <dbReference type="ARBA" id="ARBA00022737"/>
    </source>
</evidence>
<dbReference type="PANTHER" id="PTHR45527:SF14">
    <property type="entry name" value="PLIPASTATIN SYNTHASE SUBUNIT B"/>
    <property type="match status" value="1"/>
</dbReference>
<comment type="cofactor">
    <cofactor evidence="1">
        <name>pantetheine 4'-phosphate</name>
        <dbReference type="ChEBI" id="CHEBI:47942"/>
    </cofactor>
</comment>
<evidence type="ECO:0000259" key="6">
    <source>
        <dbReference type="PROSITE" id="PS50075"/>
    </source>
</evidence>
<dbReference type="Gene3D" id="1.10.1200.10">
    <property type="entry name" value="ACP-like"/>
    <property type="match status" value="1"/>
</dbReference>
<dbReference type="InterPro" id="IPR025110">
    <property type="entry name" value="AMP-bd_C"/>
</dbReference>
<dbReference type="Gene3D" id="2.30.38.10">
    <property type="entry name" value="Luciferase, Domain 3"/>
    <property type="match status" value="1"/>
</dbReference>
<dbReference type="InterPro" id="IPR036736">
    <property type="entry name" value="ACP-like_sf"/>
</dbReference>
<sequence length="1901" mass="203454">MEREQRTLPLTRGQLDIWLAQESGESATEWQLGLFVRIEDAVDRDALEWSIRRVVREAEPVRAAFVEVDGQVLQRVIDDPEVELAFHDLTQSAVAMEEVHRIASSIRCTPMPLFGPLFSFTLFQTRIDEFVLFACCHHMVIDGFALGLAGQRIASIYSAVVCGAPIPPALFGSLEELVACESDYESSEAYSVDHDFWANNLPPEGEPSLRDPHIAALRDKSPAPSMPVQLDPALVVRVDELAALWNTPRSSVLTAACALLVRGWSAQSSQVALNLPVNRRVRPDSKTLPGMLAGVIPLVLNVPPSSSVAEFCASVDARIREVLQHQRFPVHALERRSRSGGTGRPPARVGVNFLPVLSKLSFGGAPATASFTNTGPVGGFGLVFVTAGDEIFLSTEGAGLPIPGLGAEDTARRLSGILAQMVADPGQPVSFVNVLDPAEEARAGEWGNRAVLTRPAEVSVSVPELFAAQVARTPDASALTCRGRSWSYRELDEASNRLARLLIGYSAHPGRSVALLFDRSAEAITAIVAVLKTGAAYVPIDPGHPDARIGFVLEDAAAVAVVTTAALRRRLDGYEIAVVEFDDPRVEAQPSTAVPFPTPDDIAYLIYTSGTTGVPKGVAVTHGNVTQLMGSVTADLPRAGVWTQWHSYAFDVSVWDIWAPLLGGGRVLVVPEDVAASPDEFHALLVRERVDVLSQTPSAVGMLSPAGLESLALVVAGEACPVEVVARWAAPGRVTINAYGPTEATVYASMSAPLTPGMTTVPIGAPVPGAALFVLDSWLRRVPAGVVGELYVAGRGVAVGYVGRSGLTGSRFVACPFADAPGLRMYRTGDLVRWGADGQLEYLGRADEQVKIRGYRIELGEIEAVLTQVDGVGQAAVIAREDRPGDRRLVAYITGTTDPATLRAALAARLPAYMVPAAVVVIDALPLTVNGKLDRRALPAPEYQNADRYRAPADAVEEILAGIYAQVLGLDRVGVDDSFFELGGDSILSMQVVSRARAAGLSCRPRDVFVEQTVARLARVVGVAEVRGVVDEGTGPVAVTPIISWLRTVDGPVGEFNQSVVVQAPPGVGAADVVVLVQALLDRHAMLRLRVAVDEDGTWAPMVPEPGSVIAAGALMSVEVLTADAMVEARSRLNPAAGAVLSAAWATETSQLALVVHHLAVDGVSWRILLEDINIAWAQHRSGHPVELPVCGTSFARWSTLLVQHAHSDEVAVLADAWRQVVEIPSVLPSPRPRSDTYATAGYSSASLDTGTTRMLLGEVPAAFHTGVQDVLLIAFGLALAEFVDAGRGRRIGIDVEGHGRQEELAADADLSRTVGWFTTKYPVALPSGELSWAQVVSGGAALGRFVKEAKEQLHATPDGVTYGLLRYLNSTVHLDVPEPCVGFNYLGRLGAAGDLAGEMWRIDPDAETLTAAAMGVPTPLTHTVELNAATVDTAAGPQLRANWTWAVSALDDTQIDRLSQLWFDALAGICAHVRCGGGGLTPSDIAPVRLSQDQIDCLHSRHRISDVLPLTPLQHGLLFHVGVEDAGSDLYAMQLDFAVTGPLDADRLRDATQAVVRRHPHLMARFCQEFDEPVQVVLSDPGLEWQDVDFESDDQVQRLCADERAAVCDLGLGPVLRAALVRVAPERHRLVLTIHHLVVDGWSLPLLLQEIFGVYQGQRLSAAVPYRRFVSWLADRDLAAARAAWADLLSGFETPTLVAPLNRSAMGPRGVASFEVPAHISRALGELARSQQTTVNTVLHAAWAVSLASLTGQQDVVFGTTVSGRPDELPGSESMIGLMINTVPVRADITATTTAAELLTQLQCAHNETLEHQHLALPEIHRAAGHDQLFDTMFVYENYPLDTAMALGDGLAVAEFSSRECNHYPLAVQVIPRDGLSLRVEYRTDVFDGASVEALVGRLV</sequence>
<dbReference type="Gene3D" id="3.30.559.30">
    <property type="entry name" value="Nonribosomal peptide synthetase, condensation domain"/>
    <property type="match status" value="3"/>
</dbReference>
<dbReference type="SUPFAM" id="SSF47336">
    <property type="entry name" value="ACP-like"/>
    <property type="match status" value="1"/>
</dbReference>
<evidence type="ECO:0000256" key="1">
    <source>
        <dbReference type="ARBA" id="ARBA00001957"/>
    </source>
</evidence>
<dbReference type="EMBL" id="JAPZPY010000013">
    <property type="protein sequence ID" value="MCZ8381755.1"/>
    <property type="molecule type" value="Genomic_DNA"/>
</dbReference>
<dbReference type="NCBIfam" id="TIGR01720">
    <property type="entry name" value="NRPS-para261"/>
    <property type="match status" value="1"/>
</dbReference>
<gene>
    <name evidence="7" type="ORF">O6P37_23050</name>
</gene>
<dbReference type="NCBIfam" id="TIGR01733">
    <property type="entry name" value="AA-adenyl-dom"/>
    <property type="match status" value="1"/>
</dbReference>
<keyword evidence="5" id="KW-0045">Antibiotic biosynthesis</keyword>
<feature type="non-terminal residue" evidence="7">
    <location>
        <position position="1901"/>
    </location>
</feature>
<evidence type="ECO:0000313" key="8">
    <source>
        <dbReference type="Proteomes" id="UP001142153"/>
    </source>
</evidence>
<dbReference type="InterPro" id="IPR023213">
    <property type="entry name" value="CAT-like_dom_sf"/>
</dbReference>
<dbReference type="Gene3D" id="3.30.559.10">
    <property type="entry name" value="Chloramphenicol acetyltransferase-like domain"/>
    <property type="match status" value="3"/>
</dbReference>
<evidence type="ECO:0000256" key="5">
    <source>
        <dbReference type="ARBA" id="ARBA00023194"/>
    </source>
</evidence>
<dbReference type="SMART" id="SM00823">
    <property type="entry name" value="PKS_PP"/>
    <property type="match status" value="1"/>
</dbReference>
<reference evidence="7" key="1">
    <citation type="submission" date="2022-12" db="EMBL/GenBank/DDBJ databases">
        <authorList>
            <person name="Deng Y."/>
            <person name="Zhang Y.-Q."/>
        </authorList>
    </citation>
    <scope>NUCLEOTIDE SEQUENCE</scope>
    <source>
        <strain evidence="7">CPCC 205372</strain>
    </source>
</reference>
<dbReference type="InterPro" id="IPR010071">
    <property type="entry name" value="AA_adenyl_dom"/>
</dbReference>
<keyword evidence="3" id="KW-0597">Phosphoprotein</keyword>
<evidence type="ECO:0000256" key="2">
    <source>
        <dbReference type="ARBA" id="ARBA00022450"/>
    </source>
</evidence>
<name>A0ABT4PYY7_9MYCO</name>
<evidence type="ECO:0000256" key="3">
    <source>
        <dbReference type="ARBA" id="ARBA00022553"/>
    </source>
</evidence>
<dbReference type="InterPro" id="IPR010060">
    <property type="entry name" value="NRPS_synth"/>
</dbReference>
<evidence type="ECO:0000313" key="7">
    <source>
        <dbReference type="EMBL" id="MCZ8381755.1"/>
    </source>
</evidence>
<organism evidence="7 8">
    <name type="scientific">Mycobacterium hippophais</name>
    <dbReference type="NCBI Taxonomy" id="3016340"/>
    <lineage>
        <taxon>Bacteria</taxon>
        <taxon>Bacillati</taxon>
        <taxon>Actinomycetota</taxon>
        <taxon>Actinomycetes</taxon>
        <taxon>Mycobacteriales</taxon>
        <taxon>Mycobacteriaceae</taxon>
        <taxon>Mycobacterium</taxon>
    </lineage>
</organism>
<proteinExistence type="predicted"/>
<dbReference type="Gene3D" id="3.40.50.980">
    <property type="match status" value="2"/>
</dbReference>
<keyword evidence="8" id="KW-1185">Reference proteome</keyword>
<dbReference type="Proteomes" id="UP001142153">
    <property type="component" value="Unassembled WGS sequence"/>
</dbReference>
<dbReference type="Pfam" id="PF13193">
    <property type="entry name" value="AMP-binding_C"/>
    <property type="match status" value="1"/>
</dbReference>
<dbReference type="SUPFAM" id="SSF52777">
    <property type="entry name" value="CoA-dependent acyltransferases"/>
    <property type="match status" value="6"/>
</dbReference>
<dbReference type="Pfam" id="PF00550">
    <property type="entry name" value="PP-binding"/>
    <property type="match status" value="1"/>
</dbReference>
<dbReference type="InterPro" id="IPR020806">
    <property type="entry name" value="PKS_PP-bd"/>
</dbReference>
<dbReference type="SUPFAM" id="SSF56801">
    <property type="entry name" value="Acetyl-CoA synthetase-like"/>
    <property type="match status" value="1"/>
</dbReference>
<feature type="domain" description="Carrier" evidence="6">
    <location>
        <begin position="951"/>
        <end position="1025"/>
    </location>
</feature>
<dbReference type="PROSITE" id="PS50075">
    <property type="entry name" value="CARRIER"/>
    <property type="match status" value="1"/>
</dbReference>
<dbReference type="InterPro" id="IPR020845">
    <property type="entry name" value="AMP-binding_CS"/>
</dbReference>
<keyword evidence="4" id="KW-0677">Repeat</keyword>
<accession>A0ABT4PYY7</accession>
<dbReference type="PROSITE" id="PS00012">
    <property type="entry name" value="PHOSPHOPANTETHEINE"/>
    <property type="match status" value="1"/>
</dbReference>